<dbReference type="OrthoDB" id="4500692at2"/>
<dbReference type="EMBL" id="WEGI01000007">
    <property type="protein sequence ID" value="MQY28027.1"/>
    <property type="molecule type" value="Genomic_DNA"/>
</dbReference>
<protein>
    <submittedName>
        <fullName evidence="1">Uncharacterized protein</fullName>
    </submittedName>
</protein>
<sequence length="529" mass="56275">MSQSTRLDGAFQDALTRAVDLDKQGISPEGENELFSGRTPSNAELVETCRRFYHAHRTVLDRAVDDAVHFLASPEGVAYVKALKGSFDSAKPNPLSDEIAARILHRGEFDLAVSQPPALRGFGIGVSAGVSAVIGLLAGADLVFDFKDKTQVHPRTWAGGSVKGGLSVSAGLELSFWVDKPVSGAIAGWLLDLYVPNPTYKIVVFVRFMYINQRAEGTTDFEFSGVSVQLPFGIGIPLRIDKDKDKVVALFAARQTAWDRTRRATMSVVNKATGLPAIAVQETATLQVTLSNTGDDVELSSGAAMTFSMPSYFTNDDVAAMNISYAGWKSSTTTGPNGDLRLVLTLSGDYTWGAGTDILFAIGNVKSSNQPPIGQQSRAGQVILALSDSALEKSVPANADFALVWSTSEASVSWSTQITDTFKLLGPANGTADAYAQPGYQAVPLTTAVDTTGTVWLLGYQYNYNTAVPDTVIPQIRAVWTKQDSAKTPNTYWQGTTIDPSSPAGTTSTAYYGGSASTGNSITIKAVFG</sequence>
<evidence type="ECO:0000313" key="1">
    <source>
        <dbReference type="EMBL" id="MQY28027.1"/>
    </source>
</evidence>
<name>A0A7K0DR70_9NOCA</name>
<proteinExistence type="predicted"/>
<reference evidence="1 2" key="1">
    <citation type="submission" date="2019-10" db="EMBL/GenBank/DDBJ databases">
        <title>Nocardia macrotermitis sp. nov. and Nocardia aurantia sp. nov., isolated from the gut of fungus growing-termite Macrotermes natalensis.</title>
        <authorList>
            <person name="Benndorf R."/>
            <person name="Schwitalla J."/>
            <person name="Martin K."/>
            <person name="De Beer W."/>
            <person name="Kaster A.-K."/>
            <person name="Vollmers J."/>
            <person name="Poulsen M."/>
            <person name="Beemelmanns C."/>
        </authorList>
    </citation>
    <scope>NUCLEOTIDE SEQUENCE [LARGE SCALE GENOMIC DNA]</scope>
    <source>
        <strain evidence="1 2">RB56</strain>
    </source>
</reference>
<gene>
    <name evidence="1" type="ORF">NRB56_36100</name>
</gene>
<comment type="caution">
    <text evidence="1">The sequence shown here is derived from an EMBL/GenBank/DDBJ whole genome shotgun (WGS) entry which is preliminary data.</text>
</comment>
<accession>A0A7K0DR70</accession>
<keyword evidence="2" id="KW-1185">Reference proteome</keyword>
<dbReference type="AlphaFoldDB" id="A0A7K0DR70"/>
<evidence type="ECO:0000313" key="2">
    <source>
        <dbReference type="Proteomes" id="UP000431401"/>
    </source>
</evidence>
<organism evidence="1 2">
    <name type="scientific">Nocardia aurantia</name>
    <dbReference type="NCBI Taxonomy" id="2585199"/>
    <lineage>
        <taxon>Bacteria</taxon>
        <taxon>Bacillati</taxon>
        <taxon>Actinomycetota</taxon>
        <taxon>Actinomycetes</taxon>
        <taxon>Mycobacteriales</taxon>
        <taxon>Nocardiaceae</taxon>
        <taxon>Nocardia</taxon>
    </lineage>
</organism>
<dbReference type="Proteomes" id="UP000431401">
    <property type="component" value="Unassembled WGS sequence"/>
</dbReference>
<dbReference type="RefSeq" id="WP_153343598.1">
    <property type="nucleotide sequence ID" value="NZ_WEGI01000007.1"/>
</dbReference>